<dbReference type="SUPFAM" id="SSF160904">
    <property type="entry name" value="Jann2411-like"/>
    <property type="match status" value="1"/>
</dbReference>
<dbReference type="Gene3D" id="1.10.3300.10">
    <property type="entry name" value="Jann2411-like domain"/>
    <property type="match status" value="1"/>
</dbReference>
<dbReference type="EMBL" id="JASCIR010000027">
    <property type="protein sequence ID" value="MDI3389386.1"/>
    <property type="molecule type" value="Genomic_DNA"/>
</dbReference>
<dbReference type="Pfam" id="PF07336">
    <property type="entry name" value="ABATE"/>
    <property type="match status" value="1"/>
</dbReference>
<gene>
    <name evidence="2" type="ORF">QIS99_24780</name>
</gene>
<dbReference type="InterPro" id="IPR010852">
    <property type="entry name" value="ABATE"/>
</dbReference>
<dbReference type="PANTHER" id="PTHR35525:SF3">
    <property type="entry name" value="BLL6575 PROTEIN"/>
    <property type="match status" value="1"/>
</dbReference>
<organism evidence="2 3">
    <name type="scientific">Streptomyces solicavernae</name>
    <dbReference type="NCBI Taxonomy" id="3043614"/>
    <lineage>
        <taxon>Bacteria</taxon>
        <taxon>Bacillati</taxon>
        <taxon>Actinomycetota</taxon>
        <taxon>Actinomycetes</taxon>
        <taxon>Kitasatosporales</taxon>
        <taxon>Streptomycetaceae</taxon>
        <taxon>Streptomyces</taxon>
    </lineage>
</organism>
<accession>A0ABT6RY69</accession>
<evidence type="ECO:0000313" key="2">
    <source>
        <dbReference type="EMBL" id="MDI3389386.1"/>
    </source>
</evidence>
<dbReference type="RefSeq" id="WP_282515851.1">
    <property type="nucleotide sequence ID" value="NZ_JASCIR010000027.1"/>
</dbReference>
<evidence type="ECO:0000313" key="3">
    <source>
        <dbReference type="Proteomes" id="UP001224661"/>
    </source>
</evidence>
<proteinExistence type="predicted"/>
<comment type="caution">
    <text evidence="2">The sequence shown here is derived from an EMBL/GenBank/DDBJ whole genome shotgun (WGS) entry which is preliminary data.</text>
</comment>
<evidence type="ECO:0000259" key="1">
    <source>
        <dbReference type="Pfam" id="PF11706"/>
    </source>
</evidence>
<protein>
    <submittedName>
        <fullName evidence="2">ABATE domain-containing protein</fullName>
    </submittedName>
</protein>
<keyword evidence="3" id="KW-1185">Reference proteome</keyword>
<reference evidence="2 3" key="1">
    <citation type="submission" date="2023-05" db="EMBL/GenBank/DDBJ databases">
        <title>Draft genome sequence of Streptomyces sp. B-S-A8 isolated from a cave soil in Thailand.</title>
        <authorList>
            <person name="Chamroensaksri N."/>
            <person name="Muangham S."/>
        </authorList>
    </citation>
    <scope>NUCLEOTIDE SEQUENCE [LARGE SCALE GENOMIC DNA]</scope>
    <source>
        <strain evidence="2 3">B-S-A8</strain>
    </source>
</reference>
<sequence>MPAAAASCGRTCLDLLATAHPTEHLNGPDTLRAWILCAGLVPPGTPLTALGPDCVTAFRQLRADIRELFTQDPSGTVALDAGTAALDRLNARAAPAPPAPHAVRTPTGDLLRTLRPAPAGEALLAAVARDAVDLLTDPAARSRVRQCEGEDCPLLYLDTSRGRRRRWCSSEVCGNRVRVARHRRRTH</sequence>
<dbReference type="Pfam" id="PF11706">
    <property type="entry name" value="zf-CGNR"/>
    <property type="match status" value="1"/>
</dbReference>
<dbReference type="Proteomes" id="UP001224661">
    <property type="component" value="Unassembled WGS sequence"/>
</dbReference>
<name>A0ABT6RY69_9ACTN</name>
<dbReference type="InterPro" id="IPR021005">
    <property type="entry name" value="Znf_CGNR"/>
</dbReference>
<dbReference type="InterPro" id="IPR023286">
    <property type="entry name" value="ABATE_dom_sf"/>
</dbReference>
<dbReference type="PANTHER" id="PTHR35525">
    <property type="entry name" value="BLL6575 PROTEIN"/>
    <property type="match status" value="1"/>
</dbReference>
<feature type="domain" description="Zinc finger CGNR" evidence="1">
    <location>
        <begin position="143"/>
        <end position="185"/>
    </location>
</feature>